<feature type="compositionally biased region" description="Low complexity" evidence="10">
    <location>
        <begin position="176"/>
        <end position="187"/>
    </location>
</feature>
<dbReference type="PROSITE" id="PS51198">
    <property type="entry name" value="UVRD_HELICASE_ATP_BIND"/>
    <property type="match status" value="1"/>
</dbReference>
<evidence type="ECO:0000313" key="13">
    <source>
        <dbReference type="Proteomes" id="UP000274327"/>
    </source>
</evidence>
<dbReference type="GO" id="GO:0016887">
    <property type="term" value="F:ATP hydrolysis activity"/>
    <property type="evidence" value="ECO:0007669"/>
    <property type="project" value="RHEA"/>
</dbReference>
<evidence type="ECO:0000256" key="6">
    <source>
        <dbReference type="ARBA" id="ARBA00034617"/>
    </source>
</evidence>
<comment type="catalytic activity">
    <reaction evidence="8">
        <text>ATP + H2O = ADP + phosphate + H(+)</text>
        <dbReference type="Rhea" id="RHEA:13065"/>
        <dbReference type="ChEBI" id="CHEBI:15377"/>
        <dbReference type="ChEBI" id="CHEBI:15378"/>
        <dbReference type="ChEBI" id="CHEBI:30616"/>
        <dbReference type="ChEBI" id="CHEBI:43474"/>
        <dbReference type="ChEBI" id="CHEBI:456216"/>
        <dbReference type="EC" id="5.6.2.4"/>
    </reaction>
</comment>
<feature type="binding site" evidence="9">
    <location>
        <begin position="354"/>
        <end position="361"/>
    </location>
    <ligand>
        <name>ATP</name>
        <dbReference type="ChEBI" id="CHEBI:30616"/>
    </ligand>
</feature>
<accession>A0A426SG88</accession>
<keyword evidence="13" id="KW-1185">Reference proteome</keyword>
<evidence type="ECO:0000256" key="7">
    <source>
        <dbReference type="ARBA" id="ARBA00034808"/>
    </source>
</evidence>
<comment type="catalytic activity">
    <reaction evidence="6">
        <text>Couples ATP hydrolysis with the unwinding of duplex DNA by translocating in the 3'-5' direction.</text>
        <dbReference type="EC" id="5.6.2.4"/>
    </reaction>
</comment>
<dbReference type="InterPro" id="IPR014016">
    <property type="entry name" value="UvrD-like_ATP-bd"/>
</dbReference>
<dbReference type="InterPro" id="IPR000212">
    <property type="entry name" value="DNA_helicase_UvrD/REP"/>
</dbReference>
<gene>
    <name evidence="12" type="ORF">DS079_16595</name>
</gene>
<dbReference type="Pfam" id="PF00580">
    <property type="entry name" value="UvrD-helicase"/>
    <property type="match status" value="1"/>
</dbReference>
<dbReference type="Gene3D" id="3.40.50.300">
    <property type="entry name" value="P-loop containing nucleotide triphosphate hydrolases"/>
    <property type="match status" value="2"/>
</dbReference>
<feature type="region of interest" description="Disordered" evidence="10">
    <location>
        <begin position="145"/>
        <end position="192"/>
    </location>
</feature>
<feature type="region of interest" description="Disordered" evidence="10">
    <location>
        <begin position="108"/>
        <end position="130"/>
    </location>
</feature>
<dbReference type="GO" id="GO:0005829">
    <property type="term" value="C:cytosol"/>
    <property type="evidence" value="ECO:0007669"/>
    <property type="project" value="TreeGrafter"/>
</dbReference>
<protein>
    <recommendedName>
        <fullName evidence="7">DNA 3'-5' helicase</fullName>
        <ecNumber evidence="7">5.6.2.4</ecNumber>
    </recommendedName>
</protein>
<dbReference type="EC" id="5.6.2.4" evidence="7"/>
<dbReference type="InterPro" id="IPR027417">
    <property type="entry name" value="P-loop_NTPase"/>
</dbReference>
<keyword evidence="1 9" id="KW-0547">Nucleotide-binding</keyword>
<sequence>MSDGIIAISDTFLPTLQQVPREVAGQVTSTLEMLRTTPESPGLHVEPLQNVKDDRIRSVRVNRKYRVLVFRLNSSGQNVWLVEGVYNHDAAYAKAPTLYLRMNPISGTTEIRSDDDAVQTGGGYSEEEVRSRAAALAAEMAAERLAEQQAAEAERVTGAEETPEAAGGAGAGGEAPAGEKQAEPAQPSTVPAAQTELALDGDEPRRPKPEAPTGPVLAVTAQQLIDDLGLDPHLAEQAAGADDTTLYALAEKTKNWQGTALLDLATGTSLEDVRAAYFTGVTGGSAVGTPSGTEDVLQSLSAEKSQANYRLIEDDTALAEVLASGSFEKWRIFLHPEQKTYVEVNTRGPYRVTGGAGTGKTVVLVHRAVRLARKSAESGGSARIVLTTYTRTLADALAQQVRALAPSIPRPDALGAPGIHVTGVDRIAHGAVTSAQDLTPMADVLGWTTRTPKFSRHAREWDAAIQAAAAADALRDRSQPHVTAAFLIDEYREVVLPHRILTEVDYLRVSRTGRGTRLGRAQRREVWSAIAAYREGGQRDSALDWDETSAVAAAILDARAAATGERVADHVLVDEGQDLRPTQWQMLRALVAEGEDDMFIAEDSHQRIYSNPVKLGRYGIAIRGRSRRLKLNYRTTAQNLDFAVSILRGGDFDIAAMEDDDLLSSEVTHGADRGTFRSIRTGPEVTFLPAVDLADEIEKVAALIRQWTEEIVDEGGDPSTIGVLTRFNKTRDTLVRALDDRGLRVVSVDRNTSYRGGAPLVMTFHRAKGMEFTHVVLFGVDDSSSVDVARSAYDEQTLEAAELQERSLLYVGATRARDQLAVAWAGTASALLETGEAR</sequence>
<feature type="domain" description="UvrD-like helicase ATP-binding" evidence="11">
    <location>
        <begin position="333"/>
        <end position="679"/>
    </location>
</feature>
<dbReference type="EMBL" id="QOCI01000021">
    <property type="protein sequence ID" value="RRR16996.1"/>
    <property type="molecule type" value="Genomic_DNA"/>
</dbReference>
<dbReference type="GO" id="GO:0000725">
    <property type="term" value="P:recombinational repair"/>
    <property type="evidence" value="ECO:0007669"/>
    <property type="project" value="TreeGrafter"/>
</dbReference>
<dbReference type="RefSeq" id="WP_126988873.1">
    <property type="nucleotide sequence ID" value="NZ_ML133867.1"/>
</dbReference>
<dbReference type="Pfam" id="PF13361">
    <property type="entry name" value="UvrD_C"/>
    <property type="match status" value="1"/>
</dbReference>
<evidence type="ECO:0000256" key="9">
    <source>
        <dbReference type="PROSITE-ProRule" id="PRU00560"/>
    </source>
</evidence>
<dbReference type="PANTHER" id="PTHR11070:SF45">
    <property type="entry name" value="DNA 3'-5' HELICASE"/>
    <property type="match status" value="1"/>
</dbReference>
<evidence type="ECO:0000256" key="8">
    <source>
        <dbReference type="ARBA" id="ARBA00048988"/>
    </source>
</evidence>
<reference evidence="12 13" key="1">
    <citation type="submission" date="2018-07" db="EMBL/GenBank/DDBJ databases">
        <title>Brachybacteriurn paraconglorneratum KCTC 9916.</title>
        <authorList>
            <person name="Li Y."/>
        </authorList>
    </citation>
    <scope>NUCLEOTIDE SEQUENCE [LARGE SCALE GENOMIC DNA]</scope>
    <source>
        <strain evidence="12 13">KCTC 9916</strain>
    </source>
</reference>
<feature type="compositionally biased region" description="Basic and acidic residues" evidence="10">
    <location>
        <begin position="145"/>
        <end position="158"/>
    </location>
</feature>
<dbReference type="GeneID" id="78122635"/>
<proteinExistence type="predicted"/>
<keyword evidence="5" id="KW-0413">Isomerase</keyword>
<dbReference type="Proteomes" id="UP000274327">
    <property type="component" value="Unassembled WGS sequence"/>
</dbReference>
<evidence type="ECO:0000256" key="1">
    <source>
        <dbReference type="ARBA" id="ARBA00022741"/>
    </source>
</evidence>
<dbReference type="GO" id="GO:0003677">
    <property type="term" value="F:DNA binding"/>
    <property type="evidence" value="ECO:0007669"/>
    <property type="project" value="InterPro"/>
</dbReference>
<evidence type="ECO:0000256" key="4">
    <source>
        <dbReference type="ARBA" id="ARBA00022840"/>
    </source>
</evidence>
<dbReference type="InterPro" id="IPR014017">
    <property type="entry name" value="DNA_helicase_UvrD-like_C"/>
</dbReference>
<dbReference type="AlphaFoldDB" id="A0A426SG88"/>
<dbReference type="GO" id="GO:0005524">
    <property type="term" value="F:ATP binding"/>
    <property type="evidence" value="ECO:0007669"/>
    <property type="project" value="UniProtKB-UniRule"/>
</dbReference>
<comment type="caution">
    <text evidence="12">The sequence shown here is derived from an EMBL/GenBank/DDBJ whole genome shotgun (WGS) entry which is preliminary data.</text>
</comment>
<dbReference type="GO" id="GO:0043138">
    <property type="term" value="F:3'-5' DNA helicase activity"/>
    <property type="evidence" value="ECO:0007669"/>
    <property type="project" value="UniProtKB-EC"/>
</dbReference>
<evidence type="ECO:0000256" key="2">
    <source>
        <dbReference type="ARBA" id="ARBA00022801"/>
    </source>
</evidence>
<dbReference type="SUPFAM" id="SSF52540">
    <property type="entry name" value="P-loop containing nucleoside triphosphate hydrolases"/>
    <property type="match status" value="1"/>
</dbReference>
<keyword evidence="4 9" id="KW-0067">ATP-binding</keyword>
<organism evidence="12 13">
    <name type="scientific">Brachybacterium paraconglomeratum</name>
    <dbReference type="NCBI Taxonomy" id="173362"/>
    <lineage>
        <taxon>Bacteria</taxon>
        <taxon>Bacillati</taxon>
        <taxon>Actinomycetota</taxon>
        <taxon>Actinomycetes</taxon>
        <taxon>Micrococcales</taxon>
        <taxon>Dermabacteraceae</taxon>
        <taxon>Brachybacterium</taxon>
    </lineage>
</organism>
<evidence type="ECO:0000256" key="10">
    <source>
        <dbReference type="SAM" id="MobiDB-lite"/>
    </source>
</evidence>
<dbReference type="SUPFAM" id="SSF143011">
    <property type="entry name" value="RelE-like"/>
    <property type="match status" value="1"/>
</dbReference>
<evidence type="ECO:0000313" key="12">
    <source>
        <dbReference type="EMBL" id="RRR16996.1"/>
    </source>
</evidence>
<dbReference type="PANTHER" id="PTHR11070">
    <property type="entry name" value="UVRD / RECB / PCRA DNA HELICASE FAMILY MEMBER"/>
    <property type="match status" value="1"/>
</dbReference>
<keyword evidence="3 9" id="KW-0347">Helicase</keyword>
<name>A0A426SG88_9MICO</name>
<keyword evidence="2 9" id="KW-0378">Hydrolase</keyword>
<evidence type="ECO:0000256" key="3">
    <source>
        <dbReference type="ARBA" id="ARBA00022806"/>
    </source>
</evidence>
<evidence type="ECO:0000256" key="5">
    <source>
        <dbReference type="ARBA" id="ARBA00023235"/>
    </source>
</evidence>
<dbReference type="InterPro" id="IPR035093">
    <property type="entry name" value="RelE/ParE_toxin_dom_sf"/>
</dbReference>
<evidence type="ECO:0000259" key="11">
    <source>
        <dbReference type="PROSITE" id="PS51198"/>
    </source>
</evidence>